<dbReference type="OMA" id="YNLLECN"/>
<dbReference type="HOGENOM" id="CLU_107279_0_0_1"/>
<name>L2GWF1_VAVCU</name>
<keyword evidence="2" id="KW-1185">Reference proteome</keyword>
<organism evidence="1 2">
    <name type="scientific">Vavraia culicis (isolate floridensis)</name>
    <name type="common">Microsporidian parasite</name>
    <dbReference type="NCBI Taxonomy" id="948595"/>
    <lineage>
        <taxon>Eukaryota</taxon>
        <taxon>Fungi</taxon>
        <taxon>Fungi incertae sedis</taxon>
        <taxon>Microsporidia</taxon>
        <taxon>Pleistophoridae</taxon>
        <taxon>Vavraia</taxon>
    </lineage>
</organism>
<gene>
    <name evidence="1" type="ORF">VCUG_00532</name>
</gene>
<dbReference type="OrthoDB" id="5572844at2759"/>
<evidence type="ECO:0000313" key="2">
    <source>
        <dbReference type="Proteomes" id="UP000011081"/>
    </source>
</evidence>
<accession>L2GWF1</accession>
<dbReference type="AlphaFoldDB" id="L2GWF1"/>
<dbReference type="PANTHER" id="PTHR28027:SF2">
    <property type="entry name" value="TRANSCRIPTIONAL REGULATOR MIT1"/>
    <property type="match status" value="1"/>
</dbReference>
<protein>
    <submittedName>
        <fullName evidence="1">Uncharacterized protein</fullName>
    </submittedName>
</protein>
<dbReference type="EMBL" id="GL877409">
    <property type="protein sequence ID" value="ELA47949.1"/>
    <property type="molecule type" value="Genomic_DNA"/>
</dbReference>
<sequence>MSYIRGYLHSYDEAFLLVHAVRLGLVRPNRERLSLKERDEIKSGNIYIFIENRTLMVRWTDGRTWSPSKILGSFLLYKEVPKCLTKNATMKNRGSKVERLKCTPLEKQLQQDKFLMHKKTISLSYGRETYHVIAYFQPIFDKRSISTLPFFTALDRALKSSRELLSNEYLRSLKMAKVNILEKYNLLECNKRSLTPNIDRKNLEKEAVKLLMNRFDTNKA</sequence>
<reference evidence="2" key="1">
    <citation type="submission" date="2011-03" db="EMBL/GenBank/DDBJ databases">
        <title>The genome sequence of Vavraia culicis strain floridensis.</title>
        <authorList>
            <consortium name="The Broad Institute Genome Sequencing Platform"/>
            <person name="Cuomo C."/>
            <person name="Becnel J."/>
            <person name="Sanscrainte N."/>
            <person name="Young S.K."/>
            <person name="Zeng Q."/>
            <person name="Gargeya S."/>
            <person name="Fitzgerald M."/>
            <person name="Haas B."/>
            <person name="Abouelleil A."/>
            <person name="Alvarado L."/>
            <person name="Arachchi H.M."/>
            <person name="Berlin A."/>
            <person name="Chapman S.B."/>
            <person name="Gearin G."/>
            <person name="Goldberg J."/>
            <person name="Griggs A."/>
            <person name="Gujja S."/>
            <person name="Hansen M."/>
            <person name="Heiman D."/>
            <person name="Howarth C."/>
            <person name="Larimer J."/>
            <person name="Lui A."/>
            <person name="MacDonald P.J.P."/>
            <person name="McCowen C."/>
            <person name="Montmayeur A."/>
            <person name="Murphy C."/>
            <person name="Neiman D."/>
            <person name="Pearson M."/>
            <person name="Priest M."/>
            <person name="Roberts A."/>
            <person name="Saif S."/>
            <person name="Shea T."/>
            <person name="Sisk P."/>
            <person name="Stolte C."/>
            <person name="Sykes S."/>
            <person name="Wortman J."/>
            <person name="Nusbaum C."/>
            <person name="Birren B."/>
        </authorList>
    </citation>
    <scope>NUCLEOTIDE SEQUENCE [LARGE SCALE GENOMIC DNA]</scope>
    <source>
        <strain evidence="2">floridensis</strain>
    </source>
</reference>
<dbReference type="GeneID" id="19878419"/>
<proteinExistence type="predicted"/>
<dbReference type="Pfam" id="PF09729">
    <property type="entry name" value="Gti1_Pac2"/>
    <property type="match status" value="1"/>
</dbReference>
<dbReference type="Proteomes" id="UP000011081">
    <property type="component" value="Unassembled WGS sequence"/>
</dbReference>
<dbReference type="GO" id="GO:0003677">
    <property type="term" value="F:DNA binding"/>
    <property type="evidence" value="ECO:0007669"/>
    <property type="project" value="TreeGrafter"/>
</dbReference>
<dbReference type="InParanoid" id="L2GWF1"/>
<dbReference type="PANTHER" id="PTHR28027">
    <property type="entry name" value="TRANSCRIPTIONAL REGULATOR MIT1"/>
    <property type="match status" value="1"/>
</dbReference>
<dbReference type="InterPro" id="IPR018608">
    <property type="entry name" value="Gti1/Pac2"/>
</dbReference>
<dbReference type="RefSeq" id="XP_008073552.1">
    <property type="nucleotide sequence ID" value="XM_008075361.1"/>
</dbReference>
<evidence type="ECO:0000313" key="1">
    <source>
        <dbReference type="EMBL" id="ELA47949.1"/>
    </source>
</evidence>
<dbReference type="VEuPathDB" id="MicrosporidiaDB:VCUG_00532"/>